<evidence type="ECO:0000256" key="2">
    <source>
        <dbReference type="ARBA" id="ARBA00005684"/>
    </source>
</evidence>
<evidence type="ECO:0000256" key="5">
    <source>
        <dbReference type="ARBA" id="ARBA00022676"/>
    </source>
</evidence>
<evidence type="ECO:0000256" key="3">
    <source>
        <dbReference type="ARBA" id="ARBA00012560"/>
    </source>
</evidence>
<keyword evidence="6 10" id="KW-0808">Transferase</keyword>
<evidence type="ECO:0000313" key="11">
    <source>
        <dbReference type="EMBL" id="TWH77989.1"/>
    </source>
</evidence>
<keyword evidence="7 10" id="KW-0119">Carbohydrate metabolism</keyword>
<name>A0A562J453_9FIRM</name>
<dbReference type="EMBL" id="VLKH01000011">
    <property type="protein sequence ID" value="TWH77989.1"/>
    <property type="molecule type" value="Genomic_DNA"/>
</dbReference>
<dbReference type="GO" id="GO:0005975">
    <property type="term" value="P:carbohydrate metabolic process"/>
    <property type="evidence" value="ECO:0007669"/>
    <property type="project" value="InterPro"/>
</dbReference>
<evidence type="ECO:0000256" key="9">
    <source>
        <dbReference type="ARBA" id="ARBA00031501"/>
    </source>
</evidence>
<dbReference type="AlphaFoldDB" id="A0A562J453"/>
<comment type="caution">
    <text evidence="11">The sequence shown here is derived from an EMBL/GenBank/DDBJ whole genome shotgun (WGS) entry which is preliminary data.</text>
</comment>
<evidence type="ECO:0000256" key="1">
    <source>
        <dbReference type="ARBA" id="ARBA00000439"/>
    </source>
</evidence>
<evidence type="ECO:0000256" key="8">
    <source>
        <dbReference type="ARBA" id="ARBA00031423"/>
    </source>
</evidence>
<dbReference type="EC" id="2.4.1.25" evidence="3 10"/>
<dbReference type="InterPro" id="IPR003385">
    <property type="entry name" value="Glyco_hydro_77"/>
</dbReference>
<dbReference type="RefSeq" id="WP_145085933.1">
    <property type="nucleotide sequence ID" value="NZ_VLKH01000011.1"/>
</dbReference>
<dbReference type="OrthoDB" id="9811841at2"/>
<comment type="catalytic activity">
    <reaction evidence="1 10">
        <text>Transfers a segment of a (1-&gt;4)-alpha-D-glucan to a new position in an acceptor, which may be glucose or a (1-&gt;4)-alpha-D-glucan.</text>
        <dbReference type="EC" id="2.4.1.25"/>
    </reaction>
</comment>
<accession>A0A562J453</accession>
<dbReference type="PANTHER" id="PTHR32438:SF5">
    <property type="entry name" value="4-ALPHA-GLUCANOTRANSFERASE DPE1, CHLOROPLASTIC_AMYLOPLASTIC"/>
    <property type="match status" value="1"/>
</dbReference>
<dbReference type="Proteomes" id="UP000315343">
    <property type="component" value="Unassembled WGS sequence"/>
</dbReference>
<evidence type="ECO:0000256" key="7">
    <source>
        <dbReference type="ARBA" id="ARBA00023277"/>
    </source>
</evidence>
<keyword evidence="12" id="KW-1185">Reference proteome</keyword>
<dbReference type="Pfam" id="PF02446">
    <property type="entry name" value="Glyco_hydro_77"/>
    <property type="match status" value="1"/>
</dbReference>
<dbReference type="SUPFAM" id="SSF51445">
    <property type="entry name" value="(Trans)glycosidases"/>
    <property type="match status" value="1"/>
</dbReference>
<proteinExistence type="inferred from homology"/>
<evidence type="ECO:0000256" key="4">
    <source>
        <dbReference type="ARBA" id="ARBA00020295"/>
    </source>
</evidence>
<dbReference type="PANTHER" id="PTHR32438">
    <property type="entry name" value="4-ALPHA-GLUCANOTRANSFERASE DPE1, CHLOROPLASTIC/AMYLOPLASTIC"/>
    <property type="match status" value="1"/>
</dbReference>
<dbReference type="NCBIfam" id="TIGR00217">
    <property type="entry name" value="malQ"/>
    <property type="match status" value="1"/>
</dbReference>
<protein>
    <recommendedName>
        <fullName evidence="4 10">4-alpha-glucanotransferase</fullName>
        <ecNumber evidence="3 10">2.4.1.25</ecNumber>
    </recommendedName>
    <alternativeName>
        <fullName evidence="8 10">Amylomaltase</fullName>
    </alternativeName>
    <alternativeName>
        <fullName evidence="9 10">Disproportionating enzyme</fullName>
    </alternativeName>
</protein>
<evidence type="ECO:0000256" key="10">
    <source>
        <dbReference type="RuleBase" id="RU361207"/>
    </source>
</evidence>
<dbReference type="GO" id="GO:0004134">
    <property type="term" value="F:4-alpha-glucanotransferase activity"/>
    <property type="evidence" value="ECO:0007669"/>
    <property type="project" value="UniProtKB-EC"/>
</dbReference>
<reference evidence="11 12" key="1">
    <citation type="submission" date="2019-07" db="EMBL/GenBank/DDBJ databases">
        <title>Genomic Encyclopedia of Type Strains, Phase I: the one thousand microbial genomes (KMG-I) project.</title>
        <authorList>
            <person name="Kyrpides N."/>
        </authorList>
    </citation>
    <scope>NUCLEOTIDE SEQUENCE [LARGE SCALE GENOMIC DNA]</scope>
    <source>
        <strain evidence="11 12">DSM 13558</strain>
    </source>
</reference>
<keyword evidence="5 10" id="KW-0328">Glycosyltransferase</keyword>
<comment type="similarity">
    <text evidence="2 10">Belongs to the disproportionating enzyme family.</text>
</comment>
<evidence type="ECO:0000256" key="6">
    <source>
        <dbReference type="ARBA" id="ARBA00022679"/>
    </source>
</evidence>
<dbReference type="Gene3D" id="3.20.20.80">
    <property type="entry name" value="Glycosidases"/>
    <property type="match status" value="1"/>
</dbReference>
<sequence length="502" mass="58130">MFKRSLGTLLPISSLPSKYGIGTLGREAYNFIDFLEKSGQKYWQVLPMGPVSYGDSPYSSFSSFAGNPCLIDLEVFIKEGFVEEDDLRNLESQDVEHVDYEKQFNKRYDVLRIIYENTKTAYGDKILSFKMKNKWAEDYGLFMSLKYKNNQLPWNEWDRDLAGRNEEKIEEVKIMLKEEIEYWIFLQLIFYDQYFLLKRYASEKGISIIGDIPIYAAMDSADVWCNPHNFMLDENFIPILAAGVPPDSFSAKGQLWGNPVYNWENLRKTNYSWWIDRIKVSLKLYDAVRIDHFRGFDEFYAVPWGSLDAVNGKWMKAYGKELFQVLNEQFGNINIIAEDLGIITESVIKLKEHTLFPGMKVLQFAFDNNPLNPYLPENYEKNCVAYTGTHDNDTLKGWFEKLDESTKDCVIKSLGINGYECTDTNTLVYEIIDILSQSRANLCIVPLQDFLCLGSEARMNTPSTLGNNWTWRVKKELLTDDLAEKIKTIAVKNGRYKTACIT</sequence>
<dbReference type="InterPro" id="IPR017853">
    <property type="entry name" value="GH"/>
</dbReference>
<dbReference type="NCBIfam" id="NF011080">
    <property type="entry name" value="PRK14508.1-3"/>
    <property type="match status" value="1"/>
</dbReference>
<organism evidence="11 12">
    <name type="scientific">Sedimentibacter saalensis</name>
    <dbReference type="NCBI Taxonomy" id="130788"/>
    <lineage>
        <taxon>Bacteria</taxon>
        <taxon>Bacillati</taxon>
        <taxon>Bacillota</taxon>
        <taxon>Tissierellia</taxon>
        <taxon>Sedimentibacter</taxon>
    </lineage>
</organism>
<gene>
    <name evidence="11" type="ORF">LY60_03180</name>
</gene>
<evidence type="ECO:0000313" key="12">
    <source>
        <dbReference type="Proteomes" id="UP000315343"/>
    </source>
</evidence>